<dbReference type="RefSeq" id="WP_136410265.1">
    <property type="nucleotide sequence ID" value="NZ_CP039393.1"/>
</dbReference>
<protein>
    <recommendedName>
        <fullName evidence="3">Terminase large subunit gp17-like C-terminal domain-containing protein</fullName>
    </recommendedName>
</protein>
<proteinExistence type="predicted"/>
<reference evidence="1 2" key="1">
    <citation type="submission" date="2019-02" db="EMBL/GenBank/DDBJ databases">
        <title>Isolation and identification of novel species under the genus Muribaculum.</title>
        <authorList>
            <person name="Miyake S."/>
            <person name="Ding Y."/>
            <person name="Low A."/>
            <person name="Soh M."/>
            <person name="Seedorf H."/>
        </authorList>
    </citation>
    <scope>NUCLEOTIDE SEQUENCE [LARGE SCALE GENOMIC DNA]</scope>
    <source>
        <strain evidence="1 2">TLL-A4</strain>
    </source>
</reference>
<gene>
    <name evidence="1" type="ORF">E7746_06730</name>
</gene>
<dbReference type="KEGG" id="mgod:E7746_06730"/>
<evidence type="ECO:0000313" key="1">
    <source>
        <dbReference type="EMBL" id="QCD35608.1"/>
    </source>
</evidence>
<accession>A0A4P7VPI5</accession>
<name>A0A4P7VPI5_9BACT</name>
<dbReference type="InterPro" id="IPR027417">
    <property type="entry name" value="P-loop_NTPase"/>
</dbReference>
<dbReference type="EMBL" id="CP039393">
    <property type="protein sequence ID" value="QCD35608.1"/>
    <property type="molecule type" value="Genomic_DNA"/>
</dbReference>
<dbReference type="Proteomes" id="UP000297031">
    <property type="component" value="Chromosome"/>
</dbReference>
<dbReference type="OrthoDB" id="1327410at2"/>
<evidence type="ECO:0008006" key="3">
    <source>
        <dbReference type="Google" id="ProtNLM"/>
    </source>
</evidence>
<evidence type="ECO:0000313" key="2">
    <source>
        <dbReference type="Proteomes" id="UP000297031"/>
    </source>
</evidence>
<organism evidence="1 2">
    <name type="scientific">Muribaculum gordoncarteri</name>
    <dbReference type="NCBI Taxonomy" id="2530390"/>
    <lineage>
        <taxon>Bacteria</taxon>
        <taxon>Pseudomonadati</taxon>
        <taxon>Bacteroidota</taxon>
        <taxon>Bacteroidia</taxon>
        <taxon>Bacteroidales</taxon>
        <taxon>Muribaculaceae</taxon>
        <taxon>Muribaculum</taxon>
    </lineage>
</organism>
<sequence length="522" mass="60338">MAKKLTADQKVALEKWREHCRDVQSMTGVSLAVARESPAERDRRIKRLLSNYNEFCEYYFAHFMTLRDKSTGEVVKVIHNAPFHTKAAMKIRNTPNLKAVFKWPRGHAKSTHIGVFIPLWLIFQPKRLIDFMVTVGKSEDSAVRLLGDLQAELEYNQKLIADFGEQKNLGSWLEGEFKTKGGAKFLAVGRGQSPRGLRDREARPDFIVIDDLDDDETCRNEKRVKDLTDWVKEALFGALDVGRGRFIMVGNLISKTSVLANICASKGVHVSEIKAVDAEGNPVWADKWTREEAEAYREFVGYRAWEKEMMHNPIKDGTIFRHEWIRFKKILPLHKYDMLVCYTDPSFKSTTSNDYKASRLWGKVGTELHLIDCYVRQDTVSGMVRWLYNLYESLPDDVVVSFFMEANFMQDIILDEFDAEGRLRGYQLPLMPDTRKKPEKIQRIEAVSPLWERGKVFYNEELKESPDMQVGIDQTLSLERGSRAHDDAPDADEGAIWILQRCSRQEVFKPVVIERRSPKNMW</sequence>
<dbReference type="AlphaFoldDB" id="A0A4P7VPI5"/>
<keyword evidence="2" id="KW-1185">Reference proteome</keyword>
<dbReference type="Gene3D" id="3.40.50.300">
    <property type="entry name" value="P-loop containing nucleotide triphosphate hydrolases"/>
    <property type="match status" value="1"/>
</dbReference>